<dbReference type="EMBL" id="JAMRYU010000022">
    <property type="protein sequence ID" value="MDC4241983.1"/>
    <property type="molecule type" value="Genomic_DNA"/>
</dbReference>
<evidence type="ECO:0000256" key="1">
    <source>
        <dbReference type="SAM" id="Phobius"/>
    </source>
</evidence>
<keyword evidence="1" id="KW-0812">Transmembrane</keyword>
<dbReference type="Proteomes" id="UP001141183">
    <property type="component" value="Unassembled WGS sequence"/>
</dbReference>
<accession>A0A9X3XMQ8</accession>
<evidence type="ECO:0000313" key="2">
    <source>
        <dbReference type="EMBL" id="MDC4241983.1"/>
    </source>
</evidence>
<dbReference type="AlphaFoldDB" id="A0A9X3XMQ8"/>
<dbReference type="RefSeq" id="WP_272470668.1">
    <property type="nucleotide sequence ID" value="NZ_JAMRYU010000022.1"/>
</dbReference>
<comment type="caution">
    <text evidence="2">The sequence shown here is derived from an EMBL/GenBank/DDBJ whole genome shotgun (WGS) entry which is preliminary data.</text>
</comment>
<reference evidence="2" key="1">
    <citation type="submission" date="2022-05" db="EMBL/GenBank/DDBJ databases">
        <title>Draft genome sequence of Clostridium tertium strain CP3 isolated from Peru.</title>
        <authorList>
            <person name="Hurtado R."/>
            <person name="Lima L."/>
            <person name="Sousa T."/>
            <person name="Jaiswal A.K."/>
            <person name="Tiwari S."/>
            <person name="Maturrano L."/>
            <person name="Brenig B."/>
            <person name="Azevedo V."/>
        </authorList>
    </citation>
    <scope>NUCLEOTIDE SEQUENCE</scope>
    <source>
        <strain evidence="2">CP3</strain>
    </source>
</reference>
<feature type="transmembrane region" description="Helical" evidence="1">
    <location>
        <begin position="163"/>
        <end position="185"/>
    </location>
</feature>
<organism evidence="2 3">
    <name type="scientific">Clostridium tertium</name>
    <dbReference type="NCBI Taxonomy" id="1559"/>
    <lineage>
        <taxon>Bacteria</taxon>
        <taxon>Bacillati</taxon>
        <taxon>Bacillota</taxon>
        <taxon>Clostridia</taxon>
        <taxon>Eubacteriales</taxon>
        <taxon>Clostridiaceae</taxon>
        <taxon>Clostridium</taxon>
    </lineage>
</organism>
<feature type="transmembrane region" description="Helical" evidence="1">
    <location>
        <begin position="254"/>
        <end position="273"/>
    </location>
</feature>
<keyword evidence="3" id="KW-1185">Reference proteome</keyword>
<keyword evidence="1" id="KW-0472">Membrane</keyword>
<name>A0A9X3XMQ8_9CLOT</name>
<keyword evidence="1" id="KW-1133">Transmembrane helix</keyword>
<protein>
    <submittedName>
        <fullName evidence="2">Uncharacterized protein</fullName>
    </submittedName>
</protein>
<proteinExistence type="predicted"/>
<feature type="transmembrane region" description="Helical" evidence="1">
    <location>
        <begin position="222"/>
        <end position="242"/>
    </location>
</feature>
<sequence length="274" mass="31624">MKKYIIPIITIILILANTRYVQADMGPKPSLKIIVKNAPEEEYYLDLLVDYPADNGYIWLDESRYDPEKLEILSNYRDGNWRTAKVTGTRGPLTGELIGTPSKDEIIHDFGYVGVPDRFRIIIVTSNNEIVTSDVIETNTFNSVVYYDFENSELRKKSIIFDITFQFLFTCICTLIIEGIILKLFKFKLKENYKPFFIINIGTQLFLNLIIITITLKHGVLGGFLIYPLLEIPIFISEIILFRKYLRPQNKKRITLYALFANTVSFIAGILLIL</sequence>
<feature type="transmembrane region" description="Helical" evidence="1">
    <location>
        <begin position="197"/>
        <end position="216"/>
    </location>
</feature>
<evidence type="ECO:0000313" key="3">
    <source>
        <dbReference type="Proteomes" id="UP001141183"/>
    </source>
</evidence>
<gene>
    <name evidence="2" type="ORF">NE398_17755</name>
</gene>